<feature type="non-terminal residue" evidence="2">
    <location>
        <position position="805"/>
    </location>
</feature>
<dbReference type="InterPro" id="IPR037176">
    <property type="entry name" value="Osmotin/thaumatin-like_sf"/>
</dbReference>
<name>A0A2J7ZTI1_9CHLO</name>
<dbReference type="SMART" id="SM00205">
    <property type="entry name" value="THN"/>
    <property type="match status" value="1"/>
</dbReference>
<dbReference type="PROSITE" id="PS51367">
    <property type="entry name" value="THAUMATIN_2"/>
    <property type="match status" value="4"/>
</dbReference>
<dbReference type="OrthoDB" id="430315at2759"/>
<gene>
    <name evidence="2" type="ORF">TSOC_010345</name>
</gene>
<organism evidence="2 3">
    <name type="scientific">Tetrabaena socialis</name>
    <dbReference type="NCBI Taxonomy" id="47790"/>
    <lineage>
        <taxon>Eukaryota</taxon>
        <taxon>Viridiplantae</taxon>
        <taxon>Chlorophyta</taxon>
        <taxon>core chlorophytes</taxon>
        <taxon>Chlorophyceae</taxon>
        <taxon>CS clade</taxon>
        <taxon>Chlamydomonadales</taxon>
        <taxon>Tetrabaenaceae</taxon>
        <taxon>Tetrabaena</taxon>
    </lineage>
</organism>
<evidence type="ECO:0000313" key="3">
    <source>
        <dbReference type="Proteomes" id="UP000236333"/>
    </source>
</evidence>
<keyword evidence="3" id="KW-1185">Reference proteome</keyword>
<sequence length="805" mass="84947">MVSRAAPAPTGRARHAPQRPSRTASTRGSAVVPPLVLPLLFLSLLAALPSCAHAGISIKNNCRFTMFVSARSGVNPIFKYTLAPGASQFLNFGPANLWPNGIIWGSRTGSLNPGQTTLVEFNIGAYQGTDFYDVSVVDAYNLPVSIKPINPPVTPNGNTCGSPSCNVGDIKTFCKSPNYLTTADPSCKNTDGPGLFATAGTKAFKAKCPKVYTYSKDDLATYGCPTGTNFGWLEWGVGRLPSIGRCCSFRALPAPLGDLWGPALAASVAVSALFARIVQIPGWGRGETMSACFLNFGPANLWPNGIIWGSRTGSLNPGQTTLVEFNIGAYQGTDFYDVSVVDAYNLPVSIKPINPPVTPNGNTCGSPSCNVGDIKTFCKSPNYLTTADPSCKNTDGPGLFATAGTKAFKAKCPKVYTYSKDDLATYGCPTGTNYRGEARVMGRSVWKSGVNPIFKYTLAPGASQFLNFGPANLWPNGIIWGSRTGSLNPGQTTLVEFNIGAYQGTDFYDVSVVDAYNLPVSIKPINPPVTPNGNTCGSPSCNVGDIKTFCKSPNYLTTADPSCKNTDGPGLFATAGTKAFKAKCPKVYTYSKDDLATYGCPTGTNSVVPPLGLPLLFLSLLAALPSCAHAGISIKNNCRFTMFVSARSGVNPIFKYTLAPGASQFLNFGPANLWPNGIIWGSRTGSLNPGQTTLVEFNIGAYQGTDFYDVSVVDAYNLPVSIKPINPPVTPNGNTCGSPSCNVGDIKTFCKSPNYLTTADPSCKNTDGPGLFATAGTKAFKAKCPKVYTYSKDDLATYGCPTGTN</sequence>
<dbReference type="PANTHER" id="PTHR31013:SF2">
    <property type="entry name" value="THAUMATIN-LIKE PROTEIN"/>
    <property type="match status" value="1"/>
</dbReference>
<dbReference type="InterPro" id="IPR001938">
    <property type="entry name" value="Thaumatin"/>
</dbReference>
<evidence type="ECO:0000313" key="2">
    <source>
        <dbReference type="EMBL" id="PNH03581.1"/>
    </source>
</evidence>
<dbReference type="Pfam" id="PF00314">
    <property type="entry name" value="Thaumatin"/>
    <property type="match status" value="4"/>
</dbReference>
<dbReference type="PANTHER" id="PTHR31013">
    <property type="entry name" value="THAUMATIN FAMILY PROTEIN-RELATED"/>
    <property type="match status" value="1"/>
</dbReference>
<dbReference type="SUPFAM" id="SSF49870">
    <property type="entry name" value="Osmotin, thaumatin-like protein"/>
    <property type="match status" value="4"/>
</dbReference>
<feature type="region of interest" description="Disordered" evidence="1">
    <location>
        <begin position="1"/>
        <end position="27"/>
    </location>
</feature>
<reference evidence="2 3" key="1">
    <citation type="journal article" date="2017" name="Mol. Biol. Evol.">
        <title>The 4-celled Tetrabaena socialis nuclear genome reveals the essential components for genetic control of cell number at the origin of multicellularity in the volvocine lineage.</title>
        <authorList>
            <person name="Featherston J."/>
            <person name="Arakaki Y."/>
            <person name="Hanschen E.R."/>
            <person name="Ferris P.J."/>
            <person name="Michod R.E."/>
            <person name="Olson B.J.S.C."/>
            <person name="Nozaki H."/>
            <person name="Durand P.M."/>
        </authorList>
    </citation>
    <scope>NUCLEOTIDE SEQUENCE [LARGE SCALE GENOMIC DNA]</scope>
    <source>
        <strain evidence="2 3">NIES-571</strain>
    </source>
</reference>
<protein>
    <submittedName>
        <fullName evidence="2">Pathogenesis-related protein</fullName>
    </submittedName>
</protein>
<accession>A0A2J7ZTI1</accession>
<dbReference type="EMBL" id="PGGS01000486">
    <property type="protein sequence ID" value="PNH03581.1"/>
    <property type="molecule type" value="Genomic_DNA"/>
</dbReference>
<evidence type="ECO:0000256" key="1">
    <source>
        <dbReference type="SAM" id="MobiDB-lite"/>
    </source>
</evidence>
<comment type="caution">
    <text evidence="2">The sequence shown here is derived from an EMBL/GenBank/DDBJ whole genome shotgun (WGS) entry which is preliminary data.</text>
</comment>
<proteinExistence type="predicted"/>
<dbReference type="Proteomes" id="UP000236333">
    <property type="component" value="Unassembled WGS sequence"/>
</dbReference>
<dbReference type="AlphaFoldDB" id="A0A2J7ZTI1"/>
<dbReference type="Gene3D" id="2.60.110.10">
    <property type="entry name" value="Thaumatin"/>
    <property type="match status" value="4"/>
</dbReference>